<evidence type="ECO:0000313" key="3">
    <source>
        <dbReference type="Proteomes" id="UP001179952"/>
    </source>
</evidence>
<gene>
    <name evidence="2" type="ORF">QJS04_geneDACA004617</name>
</gene>
<dbReference type="SUPFAM" id="SSF81383">
    <property type="entry name" value="F-box domain"/>
    <property type="match status" value="1"/>
</dbReference>
<dbReference type="CDD" id="cd22157">
    <property type="entry name" value="F-box_AtFBW1-like"/>
    <property type="match status" value="1"/>
</dbReference>
<reference evidence="2" key="1">
    <citation type="journal article" date="2023" name="Nat. Commun.">
        <title>Diploid and tetraploid genomes of Acorus and the evolution of monocots.</title>
        <authorList>
            <person name="Ma L."/>
            <person name="Liu K.W."/>
            <person name="Li Z."/>
            <person name="Hsiao Y.Y."/>
            <person name="Qi Y."/>
            <person name="Fu T."/>
            <person name="Tang G.D."/>
            <person name="Zhang D."/>
            <person name="Sun W.H."/>
            <person name="Liu D.K."/>
            <person name="Li Y."/>
            <person name="Chen G.Z."/>
            <person name="Liu X.D."/>
            <person name="Liao X.Y."/>
            <person name="Jiang Y.T."/>
            <person name="Yu X."/>
            <person name="Hao Y."/>
            <person name="Huang J."/>
            <person name="Zhao X.W."/>
            <person name="Ke S."/>
            <person name="Chen Y.Y."/>
            <person name="Wu W.L."/>
            <person name="Hsu J.L."/>
            <person name="Lin Y.F."/>
            <person name="Huang M.D."/>
            <person name="Li C.Y."/>
            <person name="Huang L."/>
            <person name="Wang Z.W."/>
            <person name="Zhao X."/>
            <person name="Zhong W.Y."/>
            <person name="Peng D.H."/>
            <person name="Ahmad S."/>
            <person name="Lan S."/>
            <person name="Zhang J.S."/>
            <person name="Tsai W.C."/>
            <person name="Van de Peer Y."/>
            <person name="Liu Z.J."/>
        </authorList>
    </citation>
    <scope>NUCLEOTIDE SEQUENCE</scope>
    <source>
        <strain evidence="2">SCP</strain>
    </source>
</reference>
<dbReference type="PROSITE" id="PS50181">
    <property type="entry name" value="FBOX"/>
    <property type="match status" value="1"/>
</dbReference>
<dbReference type="Pfam" id="PF12937">
    <property type="entry name" value="F-box-like"/>
    <property type="match status" value="1"/>
</dbReference>
<dbReference type="InterPro" id="IPR011043">
    <property type="entry name" value="Gal_Oxase/kelch_b-propeller"/>
</dbReference>
<dbReference type="Gene3D" id="1.20.1280.50">
    <property type="match status" value="1"/>
</dbReference>
<reference evidence="2" key="2">
    <citation type="submission" date="2023-06" db="EMBL/GenBank/DDBJ databases">
        <authorList>
            <person name="Ma L."/>
            <person name="Liu K.-W."/>
            <person name="Li Z."/>
            <person name="Hsiao Y.-Y."/>
            <person name="Qi Y."/>
            <person name="Fu T."/>
            <person name="Tang G."/>
            <person name="Zhang D."/>
            <person name="Sun W.-H."/>
            <person name="Liu D.-K."/>
            <person name="Li Y."/>
            <person name="Chen G.-Z."/>
            <person name="Liu X.-D."/>
            <person name="Liao X.-Y."/>
            <person name="Jiang Y.-T."/>
            <person name="Yu X."/>
            <person name="Hao Y."/>
            <person name="Huang J."/>
            <person name="Zhao X.-W."/>
            <person name="Ke S."/>
            <person name="Chen Y.-Y."/>
            <person name="Wu W.-L."/>
            <person name="Hsu J.-L."/>
            <person name="Lin Y.-F."/>
            <person name="Huang M.-D."/>
            <person name="Li C.-Y."/>
            <person name="Huang L."/>
            <person name="Wang Z.-W."/>
            <person name="Zhao X."/>
            <person name="Zhong W.-Y."/>
            <person name="Peng D.-H."/>
            <person name="Ahmad S."/>
            <person name="Lan S."/>
            <person name="Zhang J.-S."/>
            <person name="Tsai W.-C."/>
            <person name="Van De Peer Y."/>
            <person name="Liu Z.-J."/>
        </authorList>
    </citation>
    <scope>NUCLEOTIDE SEQUENCE</scope>
    <source>
        <strain evidence="2">SCP</strain>
        <tissue evidence="2">Leaves</tissue>
    </source>
</reference>
<keyword evidence="3" id="KW-1185">Reference proteome</keyword>
<dbReference type="SUPFAM" id="SSF50965">
    <property type="entry name" value="Galactose oxidase, central domain"/>
    <property type="match status" value="1"/>
</dbReference>
<dbReference type="InterPro" id="IPR001810">
    <property type="entry name" value="F-box_dom"/>
</dbReference>
<dbReference type="InterPro" id="IPR017451">
    <property type="entry name" value="F-box-assoc_interact_dom"/>
</dbReference>
<accession>A0AAV9BY86</accession>
<dbReference type="Pfam" id="PF08268">
    <property type="entry name" value="FBA_3"/>
    <property type="match status" value="1"/>
</dbReference>
<feature type="domain" description="F-box" evidence="1">
    <location>
        <begin position="7"/>
        <end position="53"/>
    </location>
</feature>
<name>A0AAV9BY86_ACOGR</name>
<proteinExistence type="predicted"/>
<dbReference type="PANTHER" id="PTHR31672:SF2">
    <property type="entry name" value="F-BOX DOMAIN-CONTAINING PROTEIN"/>
    <property type="match status" value="1"/>
</dbReference>
<sequence>MSSSIETLTNGFLPDDLTLQILARLPLKTLFRCKTICKSWNRIIPSDPHLVNLHNQISLDNPLVLVETLQTPQSRPNLISIDRRGSVSESSLAFLNDRVKVRASCNGLLCCASVPNRGLYYVCNPFTGESKALPRTRERPVSRYHPDYEATLVGLAFDPSKRGFTVALAGFYRPFGWRPFDRLVCSVFDSETNSWRKFVSSHYDEFTHMNRNQVVFVNGRLHWLTMSCSYVLTLDPTEGLWRKVSAPVEILAEKFGARVYLLEMEGKLSVVQMTEATMNVWVLEDYGIEEWRVVERVNLRCIKGFVPNAFPIGMSSGVVFLATRRTVLMYERKSKVWKEVYSGRDELTYPLWFSAYAFKSTLSSFG</sequence>
<organism evidence="2 3">
    <name type="scientific">Acorus gramineus</name>
    <name type="common">Dwarf sweet flag</name>
    <dbReference type="NCBI Taxonomy" id="55184"/>
    <lineage>
        <taxon>Eukaryota</taxon>
        <taxon>Viridiplantae</taxon>
        <taxon>Streptophyta</taxon>
        <taxon>Embryophyta</taxon>
        <taxon>Tracheophyta</taxon>
        <taxon>Spermatophyta</taxon>
        <taxon>Magnoliopsida</taxon>
        <taxon>Liliopsida</taxon>
        <taxon>Acoraceae</taxon>
        <taxon>Acorus</taxon>
    </lineage>
</organism>
<dbReference type="SMART" id="SM00256">
    <property type="entry name" value="FBOX"/>
    <property type="match status" value="1"/>
</dbReference>
<dbReference type="PANTHER" id="PTHR31672">
    <property type="entry name" value="BNACNNG10540D PROTEIN"/>
    <property type="match status" value="1"/>
</dbReference>
<dbReference type="Proteomes" id="UP001179952">
    <property type="component" value="Unassembled WGS sequence"/>
</dbReference>
<dbReference type="AlphaFoldDB" id="A0AAV9BY86"/>
<evidence type="ECO:0000313" key="2">
    <source>
        <dbReference type="EMBL" id="KAK1281161.1"/>
    </source>
</evidence>
<dbReference type="InterPro" id="IPR036047">
    <property type="entry name" value="F-box-like_dom_sf"/>
</dbReference>
<evidence type="ECO:0000259" key="1">
    <source>
        <dbReference type="PROSITE" id="PS50181"/>
    </source>
</evidence>
<dbReference type="EMBL" id="JAUJYN010000001">
    <property type="protein sequence ID" value="KAK1281161.1"/>
    <property type="molecule type" value="Genomic_DNA"/>
</dbReference>
<dbReference type="NCBIfam" id="TIGR01640">
    <property type="entry name" value="F_box_assoc_1"/>
    <property type="match status" value="1"/>
</dbReference>
<comment type="caution">
    <text evidence="2">The sequence shown here is derived from an EMBL/GenBank/DDBJ whole genome shotgun (WGS) entry which is preliminary data.</text>
</comment>
<dbReference type="InterPro" id="IPR050796">
    <property type="entry name" value="SCF_F-box_component"/>
</dbReference>
<dbReference type="InterPro" id="IPR013187">
    <property type="entry name" value="F-box-assoc_dom_typ3"/>
</dbReference>
<protein>
    <submittedName>
        <fullName evidence="2">F-box protein</fullName>
    </submittedName>
</protein>